<dbReference type="PROSITE" id="PS50012">
    <property type="entry name" value="RCC1_3"/>
    <property type="match status" value="7"/>
</dbReference>
<dbReference type="PROSITE" id="PS00626">
    <property type="entry name" value="RCC1_2"/>
    <property type="match status" value="3"/>
</dbReference>
<feature type="repeat" description="RCC1" evidence="2">
    <location>
        <begin position="163"/>
        <end position="215"/>
    </location>
</feature>
<feature type="repeat" description="RCC1" evidence="2">
    <location>
        <begin position="109"/>
        <end position="162"/>
    </location>
</feature>
<keyword evidence="1" id="KW-0677">Repeat</keyword>
<dbReference type="Pfam" id="PF25390">
    <property type="entry name" value="WD40_RLD"/>
    <property type="match status" value="1"/>
</dbReference>
<keyword evidence="5" id="KW-1185">Reference proteome</keyword>
<feature type="repeat" description="RCC1" evidence="2">
    <location>
        <begin position="320"/>
        <end position="397"/>
    </location>
</feature>
<dbReference type="Gene3D" id="2.130.10.30">
    <property type="entry name" value="Regulator of chromosome condensation 1/beta-lactamase-inhibitor protein II"/>
    <property type="match status" value="2"/>
</dbReference>
<dbReference type="EMBL" id="BEGY01000076">
    <property type="protein sequence ID" value="GAX82152.1"/>
    <property type="molecule type" value="Genomic_DNA"/>
</dbReference>
<sequence>MAPQWHRFLACFGNGLSGRLGTGVKSENFPRILGALIGYDMKQASCGGAHTAAVTDDGTLFTFGLNDKGQLGHSRDEQHVPYPLEVGLPDAIRAVSAGEHHTLCVTTSGEVWAFGSNECGQLGIGQEFEHKYVEPRLVKQLKGVNVVAVTAGVSHSLALSAQGDVFSWGQSDCGALGHGPETVRKIEWMPRVIRTLSNIRSITSGYFSSGCIDQHGRAFTWGHGLYWQLGHGEACHEFVPRRLEGINVCGSLSLGQMHGLATGFEGRTMVWGSDDFGTLGQGDGNWQSMPLKKPKEVPGLSHVKSVACGWKHSAAVTTEGKLYTWGWNGTYQTELIGDYGSGQLGHGDMKDKWSPIQVMRFKTNESKFYDLRMPYLKPWRVVQASAGRNHTAMIVDAEVHMNDLN</sequence>
<dbReference type="PANTHER" id="PTHR22872">
    <property type="entry name" value="BTK-BINDING PROTEIN-RELATED"/>
    <property type="match status" value="1"/>
</dbReference>
<evidence type="ECO:0000313" key="5">
    <source>
        <dbReference type="Proteomes" id="UP000232323"/>
    </source>
</evidence>
<dbReference type="STRING" id="1157962.A0A250XGV4"/>
<evidence type="ECO:0000259" key="3">
    <source>
        <dbReference type="Pfam" id="PF25390"/>
    </source>
</evidence>
<feature type="domain" description="RCC1-like" evidence="3">
    <location>
        <begin position="9"/>
        <end position="392"/>
    </location>
</feature>
<accession>A0A250XGV4</accession>
<feature type="repeat" description="RCC1" evidence="2">
    <location>
        <begin position="58"/>
        <end position="108"/>
    </location>
</feature>
<dbReference type="AlphaFoldDB" id="A0A250XGV4"/>
<dbReference type="OrthoDB" id="526307at2759"/>
<proteinExistence type="predicted"/>
<evidence type="ECO:0000256" key="2">
    <source>
        <dbReference type="PROSITE-ProRule" id="PRU00235"/>
    </source>
</evidence>
<dbReference type="InterPro" id="IPR009091">
    <property type="entry name" value="RCC1/BLIP-II"/>
</dbReference>
<dbReference type="SUPFAM" id="SSF50985">
    <property type="entry name" value="RCC1/BLIP-II"/>
    <property type="match status" value="1"/>
</dbReference>
<organism evidence="4 5">
    <name type="scientific">Chlamydomonas eustigma</name>
    <dbReference type="NCBI Taxonomy" id="1157962"/>
    <lineage>
        <taxon>Eukaryota</taxon>
        <taxon>Viridiplantae</taxon>
        <taxon>Chlorophyta</taxon>
        <taxon>core chlorophytes</taxon>
        <taxon>Chlorophyceae</taxon>
        <taxon>CS clade</taxon>
        <taxon>Chlamydomonadales</taxon>
        <taxon>Chlamydomonadaceae</taxon>
        <taxon>Chlamydomonas</taxon>
    </lineage>
</organism>
<feature type="repeat" description="RCC1" evidence="2">
    <location>
        <begin position="216"/>
        <end position="265"/>
    </location>
</feature>
<comment type="caution">
    <text evidence="4">The sequence shown here is derived from an EMBL/GenBank/DDBJ whole genome shotgun (WGS) entry which is preliminary data.</text>
</comment>
<dbReference type="InterPro" id="IPR000408">
    <property type="entry name" value="Reg_chr_condens"/>
</dbReference>
<dbReference type="PRINTS" id="PR00633">
    <property type="entry name" value="RCCNDNSATION"/>
</dbReference>
<evidence type="ECO:0000313" key="4">
    <source>
        <dbReference type="EMBL" id="GAX82152.1"/>
    </source>
</evidence>
<protein>
    <recommendedName>
        <fullName evidence="3">RCC1-like domain-containing protein</fullName>
    </recommendedName>
</protein>
<feature type="repeat" description="RCC1" evidence="2">
    <location>
        <begin position="7"/>
        <end position="57"/>
    </location>
</feature>
<evidence type="ECO:0000256" key="1">
    <source>
        <dbReference type="ARBA" id="ARBA00022737"/>
    </source>
</evidence>
<reference evidence="4 5" key="1">
    <citation type="submission" date="2017-08" db="EMBL/GenBank/DDBJ databases">
        <title>Acidophilic green algal genome provides insights into adaptation to an acidic environment.</title>
        <authorList>
            <person name="Hirooka S."/>
            <person name="Hirose Y."/>
            <person name="Kanesaki Y."/>
            <person name="Higuchi S."/>
            <person name="Fujiwara T."/>
            <person name="Onuma R."/>
            <person name="Era A."/>
            <person name="Ohbayashi R."/>
            <person name="Uzuka A."/>
            <person name="Nozaki H."/>
            <person name="Yoshikawa H."/>
            <person name="Miyagishima S.Y."/>
        </authorList>
    </citation>
    <scope>NUCLEOTIDE SEQUENCE [LARGE SCALE GENOMIC DNA]</scope>
    <source>
        <strain evidence="4 5">NIES-2499</strain>
    </source>
</reference>
<dbReference type="InterPro" id="IPR058923">
    <property type="entry name" value="RCC1-like_dom"/>
</dbReference>
<gene>
    <name evidence="4" type="ORF">CEUSTIGMA_g9580.t1</name>
</gene>
<name>A0A250XGV4_9CHLO</name>
<dbReference type="Proteomes" id="UP000232323">
    <property type="component" value="Unassembled WGS sequence"/>
</dbReference>
<dbReference type="InterPro" id="IPR051625">
    <property type="entry name" value="Signaling_Regulatory_Domain"/>
</dbReference>
<feature type="repeat" description="RCC1" evidence="2">
    <location>
        <begin position="266"/>
        <end position="319"/>
    </location>
</feature>